<name>A0ABT4UK91_9BACT</name>
<dbReference type="RefSeq" id="WP_407031528.1">
    <property type="nucleotide sequence ID" value="NZ_JAQGEF010000011.1"/>
</dbReference>
<evidence type="ECO:0000256" key="1">
    <source>
        <dbReference type="ARBA" id="ARBA00022676"/>
    </source>
</evidence>
<dbReference type="InterPro" id="IPR001296">
    <property type="entry name" value="Glyco_trans_1"/>
</dbReference>
<dbReference type="Pfam" id="PF00534">
    <property type="entry name" value="Glycos_transf_1"/>
    <property type="match status" value="1"/>
</dbReference>
<keyword evidence="2 4" id="KW-0808">Transferase</keyword>
<dbReference type="EC" id="2.4.-.-" evidence="4"/>
<evidence type="ECO:0000313" key="5">
    <source>
        <dbReference type="Proteomes" id="UP001210231"/>
    </source>
</evidence>
<proteinExistence type="predicted"/>
<keyword evidence="1 4" id="KW-0328">Glycosyltransferase</keyword>
<organism evidence="4 5">
    <name type="scientific">Polluticaenibacter yanchengensis</name>
    <dbReference type="NCBI Taxonomy" id="3014562"/>
    <lineage>
        <taxon>Bacteria</taxon>
        <taxon>Pseudomonadati</taxon>
        <taxon>Bacteroidota</taxon>
        <taxon>Chitinophagia</taxon>
        <taxon>Chitinophagales</taxon>
        <taxon>Chitinophagaceae</taxon>
        <taxon>Polluticaenibacter</taxon>
    </lineage>
</organism>
<evidence type="ECO:0000313" key="4">
    <source>
        <dbReference type="EMBL" id="MDA3615203.1"/>
    </source>
</evidence>
<dbReference type="PANTHER" id="PTHR12526">
    <property type="entry name" value="GLYCOSYLTRANSFERASE"/>
    <property type="match status" value="1"/>
</dbReference>
<dbReference type="Gene3D" id="3.40.50.2000">
    <property type="entry name" value="Glycogen Phosphorylase B"/>
    <property type="match status" value="2"/>
</dbReference>
<gene>
    <name evidence="4" type="ORF">O3P16_10325</name>
</gene>
<feature type="domain" description="Glycosyl transferase family 1" evidence="3">
    <location>
        <begin position="196"/>
        <end position="358"/>
    </location>
</feature>
<dbReference type="EMBL" id="JAQGEF010000011">
    <property type="protein sequence ID" value="MDA3615203.1"/>
    <property type="molecule type" value="Genomic_DNA"/>
</dbReference>
<dbReference type="Proteomes" id="UP001210231">
    <property type="component" value="Unassembled WGS sequence"/>
</dbReference>
<evidence type="ECO:0000256" key="2">
    <source>
        <dbReference type="ARBA" id="ARBA00022679"/>
    </source>
</evidence>
<protein>
    <submittedName>
        <fullName evidence="4">Glycosyltransferase</fullName>
        <ecNumber evidence="4">2.4.-.-</ecNumber>
    </submittedName>
</protein>
<dbReference type="SUPFAM" id="SSF53756">
    <property type="entry name" value="UDP-Glycosyltransferase/glycogen phosphorylase"/>
    <property type="match status" value="1"/>
</dbReference>
<evidence type="ECO:0000259" key="3">
    <source>
        <dbReference type="Pfam" id="PF00534"/>
    </source>
</evidence>
<dbReference type="GO" id="GO:0016757">
    <property type="term" value="F:glycosyltransferase activity"/>
    <property type="evidence" value="ECO:0007669"/>
    <property type="project" value="UniProtKB-KW"/>
</dbReference>
<dbReference type="PANTHER" id="PTHR12526:SF629">
    <property type="entry name" value="TEICHURONIC ACID BIOSYNTHESIS GLYCOSYLTRANSFERASE TUAH-RELATED"/>
    <property type="match status" value="1"/>
</dbReference>
<keyword evidence="5" id="KW-1185">Reference proteome</keyword>
<comment type="caution">
    <text evidence="4">The sequence shown here is derived from an EMBL/GenBank/DDBJ whole genome shotgun (WGS) entry which is preliminary data.</text>
</comment>
<accession>A0ABT4UK91</accession>
<sequence length="385" mass="44583">MPHQPHIIFTVTNDLVFDQRMHRICTTLSDVGYKVTLVGRLMPDSPKLTPKKFEQIRLKLNFHSGKLFYIQYNLRLYRFLRRQKADAICAIDLDTIVPVYYAAKKLKCIKALDAHEYFTEMNEIKRRPGIYKIWHWVERRFMPEFHNGYTVGYAIANSFKNIYNLDYEVVRNMPLKNPNTQPNPDALQQAVDLIDHFNRNTDSSLPVIMYQGAVNEARGLIQLIDAMKNIPARLIIAGTGNTFEETHAHLTQQNLGHKIIMTGNIRPEVLKHLTNHCYIGINLVENTGLNQYYSLANKYFDYIMASKPQVSMNYPEYKRVNDTYDIALLIDNVEVPAIENAINQLLNNAALYQRLANNCINAASQLNWEKESEKLVTFWKSILPA</sequence>
<reference evidence="4 5" key="1">
    <citation type="submission" date="2022-12" db="EMBL/GenBank/DDBJ databases">
        <title>Chitinophagaceae gen. sp. nov., a new member of the family Chitinophagaceae, isolated from soil in a chemical factory.</title>
        <authorList>
            <person name="Ke Z."/>
        </authorList>
    </citation>
    <scope>NUCLEOTIDE SEQUENCE [LARGE SCALE GENOMIC DNA]</scope>
    <source>
        <strain evidence="4 5">LY-5</strain>
    </source>
</reference>